<accession>A0A9K3D4B8</accession>
<organism evidence="1 2">
    <name type="scientific">Kipferlia bialata</name>
    <dbReference type="NCBI Taxonomy" id="797122"/>
    <lineage>
        <taxon>Eukaryota</taxon>
        <taxon>Metamonada</taxon>
        <taxon>Carpediemonas-like organisms</taxon>
        <taxon>Kipferlia</taxon>
    </lineage>
</organism>
<dbReference type="AlphaFoldDB" id="A0A9K3D4B8"/>
<keyword evidence="2" id="KW-1185">Reference proteome</keyword>
<comment type="caution">
    <text evidence="1">The sequence shown here is derived from an EMBL/GenBank/DDBJ whole genome shotgun (WGS) entry which is preliminary data.</text>
</comment>
<evidence type="ECO:0000313" key="2">
    <source>
        <dbReference type="Proteomes" id="UP000265618"/>
    </source>
</evidence>
<reference evidence="1 2" key="1">
    <citation type="journal article" date="2018" name="PLoS ONE">
        <title>The draft genome of Kipferlia bialata reveals reductive genome evolution in fornicate parasites.</title>
        <authorList>
            <person name="Tanifuji G."/>
            <person name="Takabayashi S."/>
            <person name="Kume K."/>
            <person name="Takagi M."/>
            <person name="Nakayama T."/>
            <person name="Kamikawa R."/>
            <person name="Inagaki Y."/>
            <person name="Hashimoto T."/>
        </authorList>
    </citation>
    <scope>NUCLEOTIDE SEQUENCE [LARGE SCALE GENOMIC DNA]</scope>
    <source>
        <strain evidence="1">NY0173</strain>
    </source>
</reference>
<protein>
    <submittedName>
        <fullName evidence="1">Uncharacterized protein</fullName>
    </submittedName>
</protein>
<gene>
    <name evidence="1" type="ORF">KIPB_009792</name>
</gene>
<name>A0A9K3D4B8_9EUKA</name>
<dbReference type="Proteomes" id="UP000265618">
    <property type="component" value="Unassembled WGS sequence"/>
</dbReference>
<proteinExistence type="predicted"/>
<evidence type="ECO:0000313" key="1">
    <source>
        <dbReference type="EMBL" id="GIQ87697.1"/>
    </source>
</evidence>
<dbReference type="EMBL" id="BDIP01003433">
    <property type="protein sequence ID" value="GIQ87697.1"/>
    <property type="molecule type" value="Genomic_DNA"/>
</dbReference>
<sequence length="149" mass="17139">MSEETSIHSFKLANDATISEHPLDEVLTGVQNHAVYEPEIAHYLSYVTSIIEREREGLGWTDHFEYLDPVGKWESDVLMFTTGNNIVIAFRGKQSFDQLKKDISTMTGGPFVHLLPTRIQQNELHRKEKIHAETEDTFVECNKKDTFVE</sequence>